<protein>
    <submittedName>
        <fullName evidence="2">Uncharacterized protein</fullName>
    </submittedName>
</protein>
<proteinExistence type="predicted"/>
<evidence type="ECO:0000313" key="3">
    <source>
        <dbReference type="EMBL" id="QJH92494.1"/>
    </source>
</evidence>
<accession>A0A6M3M9D8</accession>
<feature type="region of interest" description="Disordered" evidence="1">
    <location>
        <begin position="264"/>
        <end position="288"/>
    </location>
</feature>
<dbReference type="EMBL" id="MT143709">
    <property type="protein sequence ID" value="QJB01482.1"/>
    <property type="molecule type" value="Genomic_DNA"/>
</dbReference>
<feature type="compositionally biased region" description="Acidic residues" evidence="1">
    <location>
        <begin position="15"/>
        <end position="27"/>
    </location>
</feature>
<reference evidence="2" key="1">
    <citation type="submission" date="2020-03" db="EMBL/GenBank/DDBJ databases">
        <title>The deep terrestrial virosphere.</title>
        <authorList>
            <person name="Holmfeldt K."/>
            <person name="Nilsson E."/>
            <person name="Simone D."/>
            <person name="Lopez-Fernandez M."/>
            <person name="Wu X."/>
            <person name="de Brujin I."/>
            <person name="Lundin D."/>
            <person name="Andersson A."/>
            <person name="Bertilsson S."/>
            <person name="Dopson M."/>
        </authorList>
    </citation>
    <scope>NUCLEOTIDE SEQUENCE</scope>
    <source>
        <strain evidence="2">MM171A00102</strain>
        <strain evidence="3">MM171B00096</strain>
    </source>
</reference>
<evidence type="ECO:0000256" key="1">
    <source>
        <dbReference type="SAM" id="MobiDB-lite"/>
    </source>
</evidence>
<sequence>MDTTEENADVTVDQNDTDFDAAFDDASAEPGAEPAVKPAVEESTDENPDTGGEPNGASDSEPAGDEQPDGSDPKPDADPEPEPAPTPAADAKPEPAAPQPGQLDPKFLAQAIAEAQAEREAQNKPAPEQEAKPLTRADFLNEADAAAVKKFETEWPDEYQAVQKLMQAELRAAIGNSFNDYTKQLNGVLAPLMGSVQKVEVNTYRGAVTAAHPDAFEIAPKVAEWIETQPTFVRAAYKQAYEKGTAQEAIELLSLYKQATGSTGAAPATPASSAAQEPPAKPKPAVDKKAAAALAAVPAAQRPKPTGGADILDFDGAFEEAAGKLANS</sequence>
<gene>
    <name evidence="2" type="ORF">MM171A00102_0041</name>
    <name evidence="3" type="ORF">MM171B00096_0056</name>
</gene>
<feature type="compositionally biased region" description="Low complexity" evidence="1">
    <location>
        <begin position="264"/>
        <end position="278"/>
    </location>
</feature>
<evidence type="ECO:0000313" key="2">
    <source>
        <dbReference type="EMBL" id="QJB01482.1"/>
    </source>
</evidence>
<organism evidence="2">
    <name type="scientific">viral metagenome</name>
    <dbReference type="NCBI Taxonomy" id="1070528"/>
    <lineage>
        <taxon>unclassified sequences</taxon>
        <taxon>metagenomes</taxon>
        <taxon>organismal metagenomes</taxon>
    </lineage>
</organism>
<dbReference type="EMBL" id="MT143896">
    <property type="protein sequence ID" value="QJH92494.1"/>
    <property type="molecule type" value="Genomic_DNA"/>
</dbReference>
<feature type="compositionally biased region" description="Basic and acidic residues" evidence="1">
    <location>
        <begin position="116"/>
        <end position="135"/>
    </location>
</feature>
<name>A0A6M3M9D8_9ZZZZ</name>
<dbReference type="AlphaFoldDB" id="A0A6M3M9D8"/>
<feature type="region of interest" description="Disordered" evidence="1">
    <location>
        <begin position="1"/>
        <end position="136"/>
    </location>
</feature>